<accession>A0A383D9B1</accession>
<dbReference type="Gene3D" id="3.90.1300.10">
    <property type="entry name" value="Amidase signature (AS) domain"/>
    <property type="match status" value="1"/>
</dbReference>
<name>A0A383D9B1_9ZZZZ</name>
<organism evidence="1">
    <name type="scientific">marine metagenome</name>
    <dbReference type="NCBI Taxonomy" id="408172"/>
    <lineage>
        <taxon>unclassified sequences</taxon>
        <taxon>metagenomes</taxon>
        <taxon>ecological metagenomes</taxon>
    </lineage>
</organism>
<evidence type="ECO:0008006" key="2">
    <source>
        <dbReference type="Google" id="ProtNLM"/>
    </source>
</evidence>
<dbReference type="AlphaFoldDB" id="A0A383D9B1"/>
<dbReference type="InterPro" id="IPR036928">
    <property type="entry name" value="AS_sf"/>
</dbReference>
<proteinExistence type="predicted"/>
<feature type="non-terminal residue" evidence="1">
    <location>
        <position position="105"/>
    </location>
</feature>
<dbReference type="PROSITE" id="PS51257">
    <property type="entry name" value="PROKAR_LIPOPROTEIN"/>
    <property type="match status" value="1"/>
</dbReference>
<dbReference type="SUPFAM" id="SSF75304">
    <property type="entry name" value="Amidase signature (AS) enzymes"/>
    <property type="match status" value="1"/>
</dbReference>
<dbReference type="EMBL" id="UINC01215290">
    <property type="protein sequence ID" value="SVE40913.1"/>
    <property type="molecule type" value="Genomic_DNA"/>
</dbReference>
<reference evidence="1" key="1">
    <citation type="submission" date="2018-05" db="EMBL/GenBank/DDBJ databases">
        <authorList>
            <person name="Lanie J.A."/>
            <person name="Ng W.-L."/>
            <person name="Kazmierczak K.M."/>
            <person name="Andrzejewski T.M."/>
            <person name="Davidsen T.M."/>
            <person name="Wayne K.J."/>
            <person name="Tettelin H."/>
            <person name="Glass J.I."/>
            <person name="Rusch D."/>
            <person name="Podicherti R."/>
            <person name="Tsui H.-C.T."/>
            <person name="Winkler M.E."/>
        </authorList>
    </citation>
    <scope>NUCLEOTIDE SEQUENCE</scope>
</reference>
<gene>
    <name evidence="1" type="ORF">METZ01_LOCUS493767</name>
</gene>
<evidence type="ECO:0000313" key="1">
    <source>
        <dbReference type="EMBL" id="SVE40913.1"/>
    </source>
</evidence>
<sequence length="105" mass="11488">MNMYSERIKGLSRGGKWLVSIALAVILSGCRPGGDGNGNPDFDVMERSIVELTTALEAGEVTSRELIDGYLMRIKTYDQRGPGLNAMETLSERAHAEADELDAER</sequence>
<protein>
    <recommendedName>
        <fullName evidence="2">Amidase domain-containing protein</fullName>
    </recommendedName>
</protein>